<evidence type="ECO:0008006" key="3">
    <source>
        <dbReference type="Google" id="ProtNLM"/>
    </source>
</evidence>
<gene>
    <name evidence="1" type="ORF">BCY91_07640</name>
</gene>
<comment type="caution">
    <text evidence="1">The sequence shown here is derived from an EMBL/GenBank/DDBJ whole genome shotgun (WGS) entry which is preliminary data.</text>
</comment>
<dbReference type="EMBL" id="MBTA01000026">
    <property type="protein sequence ID" value="RKD14350.1"/>
    <property type="molecule type" value="Genomic_DNA"/>
</dbReference>
<protein>
    <recommendedName>
        <fullName evidence="3">DUF2851 domain-containing protein</fullName>
    </recommendedName>
</protein>
<reference evidence="1 2" key="1">
    <citation type="submission" date="2016-07" db="EMBL/GenBank/DDBJ databases">
        <title>Genome of Pelobium manganitolerans.</title>
        <authorList>
            <person name="Wu S."/>
            <person name="Wang G."/>
        </authorList>
    </citation>
    <scope>NUCLEOTIDE SEQUENCE [LARGE SCALE GENOMIC DNA]</scope>
    <source>
        <strain evidence="1 2">YS-25</strain>
    </source>
</reference>
<name>A0A419S3X4_9SPHI</name>
<dbReference type="Proteomes" id="UP000283433">
    <property type="component" value="Unassembled WGS sequence"/>
</dbReference>
<sequence length="428" mass="48649">MPSSEAILHHIWKYKLFNALALHTTDGEPVQLLNAGRHNLDAGPDFFNAKLKIGDTVWAGNVEIHIKSSDWLKHKHQRDAAYNNVVLHVVWEHDAPIHRIDGTLLPVLDLSEFTNTTLLDKYEQLRGNNYWVACENHLPSVSDVKKALVLDRMLAERLEDKSLALKEIYSFSAQSWEDTFYIALAKSFGFKVNALPFELLAKNLPQRILAKHKDQALQVEALIFGVAGLLNQNFTDAYPKLLQQEFRFLRAKYNLPELEASIWKFSKTRPDNFPTIRLAQFAALVLQSQHLFSQMIGLKTKKEFASLFARLPVNSYWNKHYRFDKEAEEKPSAIGFGSVDNLLINAIAPLLFFYGKSTGQKKYTEVAGDLLLAIKPEDNQIVRGFKARGFGAAHAFDTQALIHLKKNYCDLKKCLNCGVGLEIIKQND</sequence>
<dbReference type="RefSeq" id="WP_120182349.1">
    <property type="nucleotide sequence ID" value="NZ_MBTA01000026.1"/>
</dbReference>
<dbReference type="Pfam" id="PF11013">
    <property type="entry name" value="DUF2851"/>
    <property type="match status" value="1"/>
</dbReference>
<accession>A0A419S3X4</accession>
<dbReference type="AlphaFoldDB" id="A0A419S3X4"/>
<organism evidence="1 2">
    <name type="scientific">Pelobium manganitolerans</name>
    <dbReference type="NCBI Taxonomy" id="1842495"/>
    <lineage>
        <taxon>Bacteria</taxon>
        <taxon>Pseudomonadati</taxon>
        <taxon>Bacteroidota</taxon>
        <taxon>Sphingobacteriia</taxon>
        <taxon>Sphingobacteriales</taxon>
        <taxon>Sphingobacteriaceae</taxon>
        <taxon>Pelobium</taxon>
    </lineage>
</organism>
<evidence type="ECO:0000313" key="2">
    <source>
        <dbReference type="Proteomes" id="UP000283433"/>
    </source>
</evidence>
<dbReference type="InterPro" id="IPR021272">
    <property type="entry name" value="DUF2851"/>
</dbReference>
<keyword evidence="2" id="KW-1185">Reference proteome</keyword>
<proteinExistence type="predicted"/>
<evidence type="ECO:0000313" key="1">
    <source>
        <dbReference type="EMBL" id="RKD14350.1"/>
    </source>
</evidence>
<dbReference type="OrthoDB" id="1005072at2"/>